<keyword evidence="3" id="KW-0813">Transport</keyword>
<evidence type="ECO:0000256" key="3">
    <source>
        <dbReference type="ARBA" id="ARBA00022448"/>
    </source>
</evidence>
<evidence type="ECO:0000313" key="6">
    <source>
        <dbReference type="Proteomes" id="UP000663879"/>
    </source>
</evidence>
<comment type="similarity">
    <text evidence="2">Belongs to the NUP186/NUP192/NUP205 family.</text>
</comment>
<dbReference type="PANTHER" id="PTHR31344:SF0">
    <property type="entry name" value="NUCLEAR PORE COMPLEX PROTEIN NUP205"/>
    <property type="match status" value="1"/>
</dbReference>
<dbReference type="Proteomes" id="UP000663879">
    <property type="component" value="Unassembled WGS sequence"/>
</dbReference>
<dbReference type="GO" id="GO:0017056">
    <property type="term" value="F:structural constituent of nuclear pore"/>
    <property type="evidence" value="ECO:0007669"/>
    <property type="project" value="TreeGrafter"/>
</dbReference>
<evidence type="ECO:0000313" key="5">
    <source>
        <dbReference type="EMBL" id="CAF0772319.1"/>
    </source>
</evidence>
<comment type="caution">
    <text evidence="5">The sequence shown here is derived from an EMBL/GenBank/DDBJ whole genome shotgun (WGS) entry which is preliminary data.</text>
</comment>
<evidence type="ECO:0008006" key="7">
    <source>
        <dbReference type="Google" id="ProtNLM"/>
    </source>
</evidence>
<reference evidence="5" key="1">
    <citation type="submission" date="2021-02" db="EMBL/GenBank/DDBJ databases">
        <authorList>
            <person name="Nowell W R."/>
        </authorList>
    </citation>
    <scope>NUCLEOTIDE SEQUENCE</scope>
    <source>
        <strain evidence="5">Ploen Becks lab</strain>
    </source>
</reference>
<protein>
    <recommendedName>
        <fullName evidence="7">Nuclear pore complex protein Nup205</fullName>
    </recommendedName>
</protein>
<dbReference type="Pfam" id="PF11894">
    <property type="entry name" value="Nup192"/>
    <property type="match status" value="1"/>
</dbReference>
<dbReference type="PANTHER" id="PTHR31344">
    <property type="entry name" value="NUCLEAR PORE COMPLEX PROTEIN NUP205"/>
    <property type="match status" value="1"/>
</dbReference>
<keyword evidence="6" id="KW-1185">Reference proteome</keyword>
<name>A0A813QVL7_9BILA</name>
<dbReference type="GO" id="GO:0044611">
    <property type="term" value="C:nuclear pore inner ring"/>
    <property type="evidence" value="ECO:0007669"/>
    <property type="project" value="TreeGrafter"/>
</dbReference>
<proteinExistence type="inferred from homology"/>
<keyword evidence="4" id="KW-0539">Nucleus</keyword>
<sequence>MWSSQKNLSNIVTSVIIGKKYDLFPTFQDELNKNYNIFLDILKDPPNNATERLKIQKSNEEAIQINYLNTQKKLQPSVIEEAIALSDLFNLSELASVELLVEAEEQMQYFHGFNRGLTAVLLYYDSKKILMNNLKTLILARSGRFWTIDDEMPEEITQFIDSFINTLLQNGLIQKILNQIGLHDWSKTEDNLNRVNGLGSLKHRKQVKNLFEEVKILLGECVYLLACQVPLDQKDTILVMNFLKSNAQIVQNQQLNQKVNLETSHYYLLMGLLYCFDTSFLENKEQIEIDKIFNSCLKNDYIRNIFNELNKSDNAEWVTLGIKSLLQFTLQIFISNLNYFMLENENQSYSQLLVTSISGLEEDETLIDKSIEQHIFSFIKTTIIQHDKFQTEKYFVERIHNLVTDFIYRMPEKIKDLRNRNEDLQRLVEDSYSTQNSNISSYYYSTYGNQSIYRQPVITNDNHDFEDFLSMIGDMYSQDPLKLELSLNYWIADSEMNPNMVNNYQKPSQKQISLYKFVRYFLSGDTLIGSLYIAYVNMLTGLCTGEESAQHCFFLLQNNSHFYDSHGPKISWNHIINAFEKYYESFRSDQNNMMVNLAHQQRPASNKGITQQELQGLISVTKLVRQIAFYNEKARLALCEYQRQGDSFNTTVGLSCLNENNLPNCMFGLLTCPIPNSLKGEILNLLSTFSLSPQIALNMWQLLENSQIVPTIQQQPGQSQQYFYKNDLKTELEEVETREETYPLLKGFLSLIKNLCTVTSIPDNLGLGLRPKNALLGFQPYLHFIVNHVYLKVLYRSYKNPQEKWQLTNDVLEIFYNIINKYQCQLEDFQSSQIQSDPFQINAFKSPVSNSPGYRLIYDFIHDGPIVRMLFVILNESLNHLLEFNLKNDQFIEQASLNCLKTILLILDKQKNFIDKMKLSNLNIESTGIEKLIIAINLSSNKADYFMCIFRFIQFNSSLLNHAHYSLSILYALSNYSIINQQILNLFLKSCLSLNEQFELMHSFVEFIEFDEPTQEESIMSMLRQSLDSIETDSDSSQITEPDTNSTHALKSQSRLKALKLLIFYLRLPGPNISHLLLGFDIQKPLNNQQFYNPGTKINYKGDQNILSIVPRNCLHSTIRILSRFLRDQTLLNKMPQTIDLSYEIIYILCSNVQFKSQLLNYLRNEYDMVNLSLKKIPFKLNESDCLERTKRTLRESNFLSDTSYNKKFKIEENLSDEALLSLLSIYSWVLQLTCLEMQDLISSRMKQQLKKLVQILTDNLSLINKKDQMENSRIFQNSNFDSLLYLNQSQVKFKSNLLEQSVDTMMTPSDENDETSKFFYFLNFLNFTQNIPFQMQLNFFDVNLIENVIESCKTSLIEDFSLNIQLYDLKKLKLILFNEIKDAPPSISVSKSQLINELKYIIQNVYERNQFQLNFYYKKRYFESFRLLMEAFVQLVPCDVYPLQKRYTLIYLISKSLLNKLLTRENVLAELTYQCSSLLFTLLVNLRKCISQLRKMKYLSDANMSAIGQQSGTQINYSNIINLPNLVELFKKIIEYLLDSTLTNLKVRTHLYATISNYLMIFDRSDQPTDDGTCVKKEIEYYENIKLLLNNMNSLLKILCSDSCEGLNITTMMGLSLLNKIIDLDLTNPKWLKYLSDNGYITCIINTINNTDNQLLEECFHSQIKNDKVLFIFETKLALFSTIAKTQFGAELLIKNGLINCLSQCTVFNLRIKFDRNIYANRNAAYLVQLLHQFYQVFFPILTLCILILNTMGPTNIEIKSQISKFVLAHSETFLHVLTSKIGDLKMLDELKLVTSLLSKLAPFDSLKYEMIGSNTGGEHNSIFSRIHKELLNLICVYFVPDQLRQLRKEIEHHSPQKDSLNKLINSHFAEIASNISTYSTCIMKVSQQKIPFLIFSAKIESHQLHPYSPTMMKLNSKNLQLGILIDFLKYSIDSLDRTIELDVELNRKNEHVNDLIEIEKKQLVGEYKVYEKMSESEKQLYLKQQLKSHIKFAKHEISNYLLIIEKCLLILWRHIEFYLTSKDLSIPSYQMFRNDFYSTDLQAEIENLSRRSSGLKTDSSTKEDFNKFKQDLMVILGANFFKKCSDLEQKIDSAKRDNFISIVSKRIQRIMHLQSTSS</sequence>
<dbReference type="EMBL" id="CAJNOC010000525">
    <property type="protein sequence ID" value="CAF0772319.1"/>
    <property type="molecule type" value="Genomic_DNA"/>
</dbReference>
<comment type="subcellular location">
    <subcellularLocation>
        <location evidence="1">Nucleus</location>
    </subcellularLocation>
</comment>
<evidence type="ECO:0000256" key="2">
    <source>
        <dbReference type="ARBA" id="ARBA00005892"/>
    </source>
</evidence>
<gene>
    <name evidence="5" type="ORF">OXX778_LOCUS5017</name>
</gene>
<evidence type="ECO:0000256" key="1">
    <source>
        <dbReference type="ARBA" id="ARBA00004123"/>
    </source>
</evidence>
<accession>A0A813QVL7</accession>
<evidence type="ECO:0000256" key="4">
    <source>
        <dbReference type="ARBA" id="ARBA00023242"/>
    </source>
</evidence>
<dbReference type="InterPro" id="IPR021827">
    <property type="entry name" value="Nup186/Nup192/Nup205"/>
</dbReference>
<organism evidence="5 6">
    <name type="scientific">Brachionus calyciflorus</name>
    <dbReference type="NCBI Taxonomy" id="104777"/>
    <lineage>
        <taxon>Eukaryota</taxon>
        <taxon>Metazoa</taxon>
        <taxon>Spiralia</taxon>
        <taxon>Gnathifera</taxon>
        <taxon>Rotifera</taxon>
        <taxon>Eurotatoria</taxon>
        <taxon>Monogononta</taxon>
        <taxon>Pseudotrocha</taxon>
        <taxon>Ploima</taxon>
        <taxon>Brachionidae</taxon>
        <taxon>Brachionus</taxon>
    </lineage>
</organism>
<dbReference type="GO" id="GO:0006999">
    <property type="term" value="P:nuclear pore organization"/>
    <property type="evidence" value="ECO:0007669"/>
    <property type="project" value="TreeGrafter"/>
</dbReference>
<dbReference type="OrthoDB" id="2019644at2759"/>